<name>A0A4R1HHA0_9GAMM</name>
<dbReference type="SUPFAM" id="SSF48371">
    <property type="entry name" value="ARM repeat"/>
    <property type="match status" value="1"/>
</dbReference>
<dbReference type="InterPro" id="IPR011989">
    <property type="entry name" value="ARM-like"/>
</dbReference>
<gene>
    <name evidence="2" type="ORF">DFR30_2043</name>
</gene>
<dbReference type="Proteomes" id="UP000295707">
    <property type="component" value="Unassembled WGS sequence"/>
</dbReference>
<dbReference type="Gene3D" id="3.40.30.10">
    <property type="entry name" value="Glutaredoxin"/>
    <property type="match status" value="1"/>
</dbReference>
<dbReference type="Pfam" id="PF13192">
    <property type="entry name" value="Thioredoxin_3"/>
    <property type="match status" value="1"/>
</dbReference>
<reference evidence="2 3" key="1">
    <citation type="submission" date="2019-03" db="EMBL/GenBank/DDBJ databases">
        <title>Genomic Encyclopedia of Type Strains, Phase IV (KMG-IV): sequencing the most valuable type-strain genomes for metagenomic binning, comparative biology and taxonomic classification.</title>
        <authorList>
            <person name="Goeker M."/>
        </authorList>
    </citation>
    <scope>NUCLEOTIDE SEQUENCE [LARGE SCALE GENOMIC DNA]</scope>
    <source>
        <strain evidence="2 3">DSM 19610</strain>
    </source>
</reference>
<feature type="domain" description="Thioredoxin-like fold" evidence="1">
    <location>
        <begin position="11"/>
        <end position="80"/>
    </location>
</feature>
<proteinExistence type="predicted"/>
<dbReference type="RefSeq" id="WP_132972842.1">
    <property type="nucleotide sequence ID" value="NZ_SMFX01000001.1"/>
</dbReference>
<dbReference type="PROSITE" id="PS51354">
    <property type="entry name" value="GLUTAREDOXIN_2"/>
    <property type="match status" value="1"/>
</dbReference>
<dbReference type="SUPFAM" id="SSF52833">
    <property type="entry name" value="Thioredoxin-like"/>
    <property type="match status" value="1"/>
</dbReference>
<organism evidence="2 3">
    <name type="scientific">Thiogranum longum</name>
    <dbReference type="NCBI Taxonomy" id="1537524"/>
    <lineage>
        <taxon>Bacteria</taxon>
        <taxon>Pseudomonadati</taxon>
        <taxon>Pseudomonadota</taxon>
        <taxon>Gammaproteobacteria</taxon>
        <taxon>Chromatiales</taxon>
        <taxon>Ectothiorhodospiraceae</taxon>
        <taxon>Thiogranum</taxon>
    </lineage>
</organism>
<dbReference type="InterPro" id="IPR036249">
    <property type="entry name" value="Thioredoxin-like_sf"/>
</dbReference>
<evidence type="ECO:0000313" key="3">
    <source>
        <dbReference type="Proteomes" id="UP000295707"/>
    </source>
</evidence>
<sequence length="218" mass="23507">MPIVPDALLLLTSRCPYCPTVLQGLSELVKSGKIGRLEVVNIEIHPEVAEQHGARGVPWIRIGDFELEGLHSPAELAEWAQHASSQSGLSDGFAALLKDGQLGKVINTIRNNPRHLDALLHLAAAPETELTVRIGISAVLEDLQGSPVLQEKLPALLELSQHEDPRIRTDAAHYLMLTGLPQAAERLQAMTGDSDSSVREVASDELAELHELLDAAAP</sequence>
<dbReference type="OrthoDB" id="8560116at2"/>
<keyword evidence="3" id="KW-1185">Reference proteome</keyword>
<dbReference type="InterPro" id="IPR016024">
    <property type="entry name" value="ARM-type_fold"/>
</dbReference>
<dbReference type="AlphaFoldDB" id="A0A4R1HHA0"/>
<dbReference type="InterPro" id="IPR012336">
    <property type="entry name" value="Thioredoxin-like_fold"/>
</dbReference>
<evidence type="ECO:0000259" key="1">
    <source>
        <dbReference type="Pfam" id="PF13192"/>
    </source>
</evidence>
<comment type="caution">
    <text evidence="2">The sequence shown here is derived from an EMBL/GenBank/DDBJ whole genome shotgun (WGS) entry which is preliminary data.</text>
</comment>
<dbReference type="EMBL" id="SMFX01000001">
    <property type="protein sequence ID" value="TCK18759.1"/>
    <property type="molecule type" value="Genomic_DNA"/>
</dbReference>
<evidence type="ECO:0000313" key="2">
    <source>
        <dbReference type="EMBL" id="TCK18759.1"/>
    </source>
</evidence>
<accession>A0A4R1HHA0</accession>
<dbReference type="Gene3D" id="1.25.10.10">
    <property type="entry name" value="Leucine-rich Repeat Variant"/>
    <property type="match status" value="1"/>
</dbReference>
<protein>
    <submittedName>
        <fullName evidence="2">Thioredoxin-like protein</fullName>
    </submittedName>
</protein>
<dbReference type="Pfam" id="PF13646">
    <property type="entry name" value="HEAT_2"/>
    <property type="match status" value="1"/>
</dbReference>